<organism evidence="2 3">
    <name type="scientific">Gigaspora rosea</name>
    <dbReference type="NCBI Taxonomy" id="44941"/>
    <lineage>
        <taxon>Eukaryota</taxon>
        <taxon>Fungi</taxon>
        <taxon>Fungi incertae sedis</taxon>
        <taxon>Mucoromycota</taxon>
        <taxon>Glomeromycotina</taxon>
        <taxon>Glomeromycetes</taxon>
        <taxon>Diversisporales</taxon>
        <taxon>Gigasporaceae</taxon>
        <taxon>Gigaspora</taxon>
    </lineage>
</organism>
<dbReference type="EMBL" id="QKWP01000363">
    <property type="protein sequence ID" value="RIB21400.1"/>
    <property type="molecule type" value="Genomic_DNA"/>
</dbReference>
<dbReference type="OrthoDB" id="2429378at2759"/>
<gene>
    <name evidence="2" type="ORF">C2G38_2034426</name>
</gene>
<reference evidence="2 3" key="1">
    <citation type="submission" date="2018-06" db="EMBL/GenBank/DDBJ databases">
        <title>Comparative genomics reveals the genomic features of Rhizophagus irregularis, R. cerebriforme, R. diaphanum and Gigaspora rosea, and their symbiotic lifestyle signature.</title>
        <authorList>
            <person name="Morin E."/>
            <person name="San Clemente H."/>
            <person name="Chen E.C.H."/>
            <person name="De La Providencia I."/>
            <person name="Hainaut M."/>
            <person name="Kuo A."/>
            <person name="Kohler A."/>
            <person name="Murat C."/>
            <person name="Tang N."/>
            <person name="Roy S."/>
            <person name="Loubradou J."/>
            <person name="Henrissat B."/>
            <person name="Grigoriev I.V."/>
            <person name="Corradi N."/>
            <person name="Roux C."/>
            <person name="Martin F.M."/>
        </authorList>
    </citation>
    <scope>NUCLEOTIDE SEQUENCE [LARGE SCALE GENOMIC DNA]</scope>
    <source>
        <strain evidence="2 3">DAOM 194757</strain>
    </source>
</reference>
<dbReference type="STRING" id="44941.A0A397VG07"/>
<protein>
    <submittedName>
        <fullName evidence="2">Uncharacterized protein</fullName>
    </submittedName>
</protein>
<keyword evidence="1" id="KW-0175">Coiled coil</keyword>
<evidence type="ECO:0000313" key="2">
    <source>
        <dbReference type="EMBL" id="RIB21400.1"/>
    </source>
</evidence>
<proteinExistence type="predicted"/>
<dbReference type="AlphaFoldDB" id="A0A397VG07"/>
<evidence type="ECO:0000256" key="1">
    <source>
        <dbReference type="SAM" id="Coils"/>
    </source>
</evidence>
<evidence type="ECO:0000313" key="3">
    <source>
        <dbReference type="Proteomes" id="UP000266673"/>
    </source>
</evidence>
<accession>A0A397VG07</accession>
<sequence length="379" mass="43999">MTSELRRENSEIKTKNVELKAENVKVKTENRKLKQTLEEHGARFTNLEQKDKEKTNLIAKLEQNDKKKPDFIAKLEYDVSLIKRQDKTICVKPKSLEGKEIDNFLIEKHNEQICNEIREKKLQHRPPTESSPKEDTYIFNIKSSIPPEQKKEQGLIQEISTSIKDQNDITRISQNNVRQNHMTEVASDQDIICLYQNACDAEKDAIKANQEEILCWCFYAKKFKGMVKNFMANGRVGEKKAKGQVYDFIIQQLPNTKRENLCKHTQKALRVYNLFKKIEMDKIQYTKSYTADSISRFTNLQIQTIIDHFTKNPAIEFTDNSSDDLLKTEINKKAKRISSETEVSITTTLSILLSHIYNSEVMINEDVKSLPETECILKA</sequence>
<keyword evidence="3" id="KW-1185">Reference proteome</keyword>
<feature type="coiled-coil region" evidence="1">
    <location>
        <begin position="2"/>
        <end position="67"/>
    </location>
</feature>
<dbReference type="Proteomes" id="UP000266673">
    <property type="component" value="Unassembled WGS sequence"/>
</dbReference>
<name>A0A397VG07_9GLOM</name>
<comment type="caution">
    <text evidence="2">The sequence shown here is derived from an EMBL/GenBank/DDBJ whole genome shotgun (WGS) entry which is preliminary data.</text>
</comment>